<keyword evidence="2" id="KW-0472">Membrane</keyword>
<dbReference type="GeneID" id="14651086"/>
<dbReference type="OrthoDB" id="205214at2157"/>
<accession>M1XQ83</accession>
<dbReference type="Pfam" id="PF26502">
    <property type="entry name" value="DUF8167_2nd"/>
    <property type="match status" value="1"/>
</dbReference>
<dbReference type="SUPFAM" id="SSF116726">
    <property type="entry name" value="TrkA C-terminal domain-like"/>
    <property type="match status" value="1"/>
</dbReference>
<evidence type="ECO:0000256" key="1">
    <source>
        <dbReference type="SAM" id="MobiDB-lite"/>
    </source>
</evidence>
<evidence type="ECO:0000313" key="5">
    <source>
        <dbReference type="Proteomes" id="UP000011867"/>
    </source>
</evidence>
<feature type="compositionally biased region" description="Low complexity" evidence="1">
    <location>
        <begin position="404"/>
        <end position="416"/>
    </location>
</feature>
<dbReference type="Proteomes" id="UP000011867">
    <property type="component" value="Chromosome"/>
</dbReference>
<feature type="transmembrane region" description="Helical" evidence="2">
    <location>
        <begin position="50"/>
        <end position="74"/>
    </location>
</feature>
<dbReference type="EMBL" id="HF582854">
    <property type="protein sequence ID" value="CCQ36281.1"/>
    <property type="molecule type" value="Genomic_DNA"/>
</dbReference>
<dbReference type="InterPro" id="IPR058604">
    <property type="entry name" value="DUF8167_3rd"/>
</dbReference>
<dbReference type="InterPro" id="IPR036721">
    <property type="entry name" value="RCK_C_sf"/>
</dbReference>
<dbReference type="KEGG" id="nmo:Nmlp_2099"/>
<gene>
    <name evidence="4" type="ordered locus">Nmlp_2099</name>
</gene>
<dbReference type="InterPro" id="IPR058603">
    <property type="entry name" value="DUF8167_2nd"/>
</dbReference>
<dbReference type="GO" id="GO:0008324">
    <property type="term" value="F:monoatomic cation transmembrane transporter activity"/>
    <property type="evidence" value="ECO:0007669"/>
    <property type="project" value="InterPro"/>
</dbReference>
<dbReference type="PROSITE" id="PS51202">
    <property type="entry name" value="RCK_C"/>
    <property type="match status" value="1"/>
</dbReference>
<evidence type="ECO:0000313" key="4">
    <source>
        <dbReference type="EMBL" id="CCQ36281.1"/>
    </source>
</evidence>
<feature type="domain" description="RCK C-terminal" evidence="3">
    <location>
        <begin position="329"/>
        <end position="408"/>
    </location>
</feature>
<dbReference type="STRING" id="268739.Nmlp_2099"/>
<dbReference type="GO" id="GO:0006813">
    <property type="term" value="P:potassium ion transport"/>
    <property type="evidence" value="ECO:0007669"/>
    <property type="project" value="InterPro"/>
</dbReference>
<evidence type="ECO:0000256" key="2">
    <source>
        <dbReference type="SAM" id="Phobius"/>
    </source>
</evidence>
<sequence length="435" mass="44796">MSLIAEGFAVGGDLLVDVARTIVLAVTAATVGAVAGLVHRWYAGERVPDGLAVLVGLSVVAIYLNTAGALGEVIGGELELLAPEAVVFNTGTFVVAGLTALAGGRIGDRIGVGLFAISGRTSLDRDVTRIVRSVGRVTTVELPEEIGDIDGYDPVDAETKAKLSGHVLVFPRRLTVGDLRTRFVDRLRTDYGVGHVDVDFADDGTVEYLALGGRESGIGSTLPPGSAAVAIRADPPNNASPGDSVQVWTTSEPVPDSDPDPNSPPDPDTATATGAEINDSPRRVASAEIRGTAGDVVTLAADESDAMRLETDRRYRLVTLPVEPRADRAFAARLRTADETMGVVSVADGSVLVGNPLGALDVAIVAVGTVGGDIVAIPTRDREVAADETLYAIARPDQLRRLETAATVPADGAGPDADADIEANDGSASADPTAK</sequence>
<dbReference type="InterPro" id="IPR006037">
    <property type="entry name" value="RCK_C"/>
</dbReference>
<proteinExistence type="predicted"/>
<dbReference type="Pfam" id="PF26503">
    <property type="entry name" value="DUF8167_3rd"/>
    <property type="match status" value="1"/>
</dbReference>
<reference evidence="4 5" key="1">
    <citation type="journal article" date="2013" name="Genome Announc.">
        <title>Genome of the haloarchaeon Natronomonas moolapensis, a neutrophilic member of a previously haloalkaliphilic genus.</title>
        <authorList>
            <person name="Dyall-Smith M.L."/>
            <person name="Pfeiffer F."/>
            <person name="Oberwinkler T."/>
            <person name="Klee K."/>
            <person name="Rampp M."/>
            <person name="Palm P."/>
            <person name="Gross K."/>
            <person name="Schuster S.C."/>
            <person name="Oesterhelt D."/>
        </authorList>
    </citation>
    <scope>NUCLEOTIDE SEQUENCE [LARGE SCALE GENOMIC DNA]</scope>
    <source>
        <strain evidence="5">DSM 18674 / JCM 14361 / 8.8.11</strain>
    </source>
</reference>
<feature type="transmembrane region" description="Helical" evidence="2">
    <location>
        <begin position="18"/>
        <end position="38"/>
    </location>
</feature>
<organism evidence="4 5">
    <name type="scientific">Natronomonas moolapensis (strain DSM 18674 / CECT 7526 / JCM 14361 / 8.8.11)</name>
    <dbReference type="NCBI Taxonomy" id="268739"/>
    <lineage>
        <taxon>Archaea</taxon>
        <taxon>Methanobacteriati</taxon>
        <taxon>Methanobacteriota</taxon>
        <taxon>Stenosarchaea group</taxon>
        <taxon>Halobacteria</taxon>
        <taxon>Halobacteriales</taxon>
        <taxon>Natronomonadaceae</taxon>
        <taxon>Natronomonas</taxon>
    </lineage>
</organism>
<dbReference type="eggNOG" id="arCOG07570">
    <property type="taxonomic scope" value="Archaea"/>
</dbReference>
<name>M1XQ83_NATM8</name>
<keyword evidence="2" id="KW-1133">Transmembrane helix</keyword>
<dbReference type="InterPro" id="IPR058480">
    <property type="entry name" value="DUF8167_N"/>
</dbReference>
<feature type="compositionally biased region" description="Polar residues" evidence="1">
    <location>
        <begin position="237"/>
        <end position="248"/>
    </location>
</feature>
<evidence type="ECO:0000259" key="3">
    <source>
        <dbReference type="PROSITE" id="PS51202"/>
    </source>
</evidence>
<keyword evidence="5" id="KW-1185">Reference proteome</keyword>
<protein>
    <submittedName>
        <fullName evidence="4">TrkA-C domain protein</fullName>
    </submittedName>
</protein>
<feature type="region of interest" description="Disordered" evidence="1">
    <location>
        <begin position="231"/>
        <end position="285"/>
    </location>
</feature>
<dbReference type="HOGENOM" id="CLU_038780_0_0_2"/>
<dbReference type="RefSeq" id="WP_015409084.1">
    <property type="nucleotide sequence ID" value="NC_020388.1"/>
</dbReference>
<feature type="region of interest" description="Disordered" evidence="1">
    <location>
        <begin position="404"/>
        <end position="435"/>
    </location>
</feature>
<dbReference type="Pfam" id="PF26501">
    <property type="entry name" value="DUF8167"/>
    <property type="match status" value="1"/>
</dbReference>
<keyword evidence="2" id="KW-0812">Transmembrane</keyword>
<dbReference type="AlphaFoldDB" id="M1XQ83"/>